<evidence type="ECO:0000313" key="4">
    <source>
        <dbReference type="Proteomes" id="UP000595636"/>
    </source>
</evidence>
<feature type="domain" description="Histidine kinase/HSP90-like ATPase" evidence="2">
    <location>
        <begin position="26"/>
        <end position="141"/>
    </location>
</feature>
<keyword evidence="3" id="KW-0547">Nucleotide-binding</keyword>
<evidence type="ECO:0000256" key="1">
    <source>
        <dbReference type="ARBA" id="ARBA00022527"/>
    </source>
</evidence>
<dbReference type="EMBL" id="CP066831">
    <property type="protein sequence ID" value="QQM46054.1"/>
    <property type="molecule type" value="Genomic_DNA"/>
</dbReference>
<evidence type="ECO:0000313" key="3">
    <source>
        <dbReference type="EMBL" id="QQM46054.1"/>
    </source>
</evidence>
<dbReference type="Proteomes" id="UP000595636">
    <property type="component" value="Chromosome"/>
</dbReference>
<dbReference type="Gene3D" id="3.30.565.10">
    <property type="entry name" value="Histidine kinase-like ATPase, C-terminal domain"/>
    <property type="match status" value="1"/>
</dbReference>
<keyword evidence="1" id="KW-0808">Transferase</keyword>
<dbReference type="RefSeq" id="WP_200400889.1">
    <property type="nucleotide sequence ID" value="NZ_CP066831.1"/>
</dbReference>
<reference evidence="3 4" key="1">
    <citation type="submission" date="2020-12" db="EMBL/GenBank/DDBJ databases">
        <title>A novel species.</title>
        <authorList>
            <person name="Li K."/>
        </authorList>
    </citation>
    <scope>NUCLEOTIDE SEQUENCE [LARGE SCALE GENOMIC DNA]</scope>
    <source>
        <strain evidence="3 4">ZYC-3</strain>
    </source>
</reference>
<dbReference type="AlphaFoldDB" id="A0A7T7L464"/>
<proteinExistence type="predicted"/>
<dbReference type="GO" id="GO:0005524">
    <property type="term" value="F:ATP binding"/>
    <property type="evidence" value="ECO:0007669"/>
    <property type="project" value="UniProtKB-KW"/>
</dbReference>
<dbReference type="InterPro" id="IPR036890">
    <property type="entry name" value="HATPase_C_sf"/>
</dbReference>
<keyword evidence="3" id="KW-0067">ATP-binding</keyword>
<gene>
    <name evidence="3" type="ORF">JEQ17_46025</name>
</gene>
<dbReference type="PANTHER" id="PTHR35526">
    <property type="entry name" value="ANTI-SIGMA-F FACTOR RSBW-RELATED"/>
    <property type="match status" value="1"/>
</dbReference>
<protein>
    <submittedName>
        <fullName evidence="3">ATP-binding protein</fullName>
    </submittedName>
</protein>
<accession>A0A7T7L464</accession>
<sequence length="148" mass="16052">MSPHTTPSLRLLGSTNPDTAHWLELPAHRASVKIARNTLGERLTAWRLPCELRDDAVLLLSELTTNAVLHTVSTRILCGVGLIAEGGLRLEVHDQDRTGRLLPRCDPGPDDENGRGLLLVQHMADTWGVDRSTLTGGHAVWATLTDGA</sequence>
<dbReference type="CDD" id="cd16936">
    <property type="entry name" value="HATPase_RsbW-like"/>
    <property type="match status" value="1"/>
</dbReference>
<keyword evidence="1" id="KW-0418">Kinase</keyword>
<organism evidence="3 4">
    <name type="scientific">Streptomyces liliifuscus</name>
    <dbReference type="NCBI Taxonomy" id="2797636"/>
    <lineage>
        <taxon>Bacteria</taxon>
        <taxon>Bacillati</taxon>
        <taxon>Actinomycetota</taxon>
        <taxon>Actinomycetes</taxon>
        <taxon>Kitasatosporales</taxon>
        <taxon>Streptomycetaceae</taxon>
        <taxon>Streptomyces</taxon>
    </lineage>
</organism>
<keyword evidence="1" id="KW-0723">Serine/threonine-protein kinase</keyword>
<evidence type="ECO:0000259" key="2">
    <source>
        <dbReference type="Pfam" id="PF13581"/>
    </source>
</evidence>
<keyword evidence="4" id="KW-1185">Reference proteome</keyword>
<dbReference type="InterPro" id="IPR003594">
    <property type="entry name" value="HATPase_dom"/>
</dbReference>
<dbReference type="Pfam" id="PF13581">
    <property type="entry name" value="HATPase_c_2"/>
    <property type="match status" value="1"/>
</dbReference>
<name>A0A7T7L464_9ACTN</name>
<dbReference type="SUPFAM" id="SSF55874">
    <property type="entry name" value="ATPase domain of HSP90 chaperone/DNA topoisomerase II/histidine kinase"/>
    <property type="match status" value="1"/>
</dbReference>
<dbReference type="KEGG" id="slf:JEQ17_46025"/>
<dbReference type="GO" id="GO:0004674">
    <property type="term" value="F:protein serine/threonine kinase activity"/>
    <property type="evidence" value="ECO:0007669"/>
    <property type="project" value="UniProtKB-KW"/>
</dbReference>
<dbReference type="PANTHER" id="PTHR35526:SF3">
    <property type="entry name" value="ANTI-SIGMA-F FACTOR RSBW"/>
    <property type="match status" value="1"/>
</dbReference>
<dbReference type="InterPro" id="IPR050267">
    <property type="entry name" value="Anti-sigma-factor_SerPK"/>
</dbReference>